<evidence type="ECO:0000256" key="1">
    <source>
        <dbReference type="SAM" id="Phobius"/>
    </source>
</evidence>
<keyword evidence="3" id="KW-1185">Reference proteome</keyword>
<name>A0A167GEV7_CALVF</name>
<protein>
    <submittedName>
        <fullName evidence="2">Uncharacterized protein</fullName>
    </submittedName>
</protein>
<gene>
    <name evidence="2" type="ORF">CALVIDRAFT_542602</name>
</gene>
<keyword evidence="1" id="KW-1133">Transmembrane helix</keyword>
<dbReference type="AlphaFoldDB" id="A0A167GEV7"/>
<dbReference type="Proteomes" id="UP000076738">
    <property type="component" value="Unassembled WGS sequence"/>
</dbReference>
<evidence type="ECO:0000313" key="3">
    <source>
        <dbReference type="Proteomes" id="UP000076738"/>
    </source>
</evidence>
<evidence type="ECO:0000313" key="2">
    <source>
        <dbReference type="EMBL" id="KZO90482.1"/>
    </source>
</evidence>
<proteinExistence type="predicted"/>
<keyword evidence="1" id="KW-0812">Transmembrane</keyword>
<reference evidence="2 3" key="1">
    <citation type="journal article" date="2016" name="Mol. Biol. Evol.">
        <title>Comparative Genomics of Early-Diverging Mushroom-Forming Fungi Provides Insights into the Origins of Lignocellulose Decay Capabilities.</title>
        <authorList>
            <person name="Nagy L.G."/>
            <person name="Riley R."/>
            <person name="Tritt A."/>
            <person name="Adam C."/>
            <person name="Daum C."/>
            <person name="Floudas D."/>
            <person name="Sun H."/>
            <person name="Yadav J.S."/>
            <person name="Pangilinan J."/>
            <person name="Larsson K.H."/>
            <person name="Matsuura K."/>
            <person name="Barry K."/>
            <person name="Labutti K."/>
            <person name="Kuo R."/>
            <person name="Ohm R.A."/>
            <person name="Bhattacharya S.S."/>
            <person name="Shirouzu T."/>
            <person name="Yoshinaga Y."/>
            <person name="Martin F.M."/>
            <person name="Grigoriev I.V."/>
            <person name="Hibbett D.S."/>
        </authorList>
    </citation>
    <scope>NUCLEOTIDE SEQUENCE [LARGE SCALE GENOMIC DNA]</scope>
    <source>
        <strain evidence="2 3">TUFC12733</strain>
    </source>
</reference>
<keyword evidence="1" id="KW-0472">Membrane</keyword>
<organism evidence="2 3">
    <name type="scientific">Calocera viscosa (strain TUFC12733)</name>
    <dbReference type="NCBI Taxonomy" id="1330018"/>
    <lineage>
        <taxon>Eukaryota</taxon>
        <taxon>Fungi</taxon>
        <taxon>Dikarya</taxon>
        <taxon>Basidiomycota</taxon>
        <taxon>Agaricomycotina</taxon>
        <taxon>Dacrymycetes</taxon>
        <taxon>Dacrymycetales</taxon>
        <taxon>Dacrymycetaceae</taxon>
        <taxon>Calocera</taxon>
    </lineage>
</organism>
<feature type="transmembrane region" description="Helical" evidence="1">
    <location>
        <begin position="139"/>
        <end position="161"/>
    </location>
</feature>
<dbReference type="OrthoDB" id="3359953at2759"/>
<accession>A0A167GEV7</accession>
<sequence length="506" mass="55315">MPRRVRWDIVHTAARPCPNPTPRYPATSSTYSTLFIISLHDLYLYCSIAQPRGLLNLTVRTCRHAPTLTTLFTDIPSLQHSSQRTPCHPNLLMPAVLPDYVVDAKFAIRGSAKSNSTAAAVSPADAADPQPSVIHFSTLTLILIGVSVFLVLAIVAVLVILARRRCKIRKQAISKPERRDSARTLVAPFSSADLKALPGLPDPPSFAGRFSYYNASGGVVSLKDVIVEDIPEKRRDFGTTSRDRAWLLDQSAISPAALTFPPTHDASFSDGLSDYYKPRSADPLRGSDMPSYYFDSVTTSPALPSVPSPVYSPVDPLGSFQMKGPNAGRHTSASEFSLSAYGEPPTRTATLQVHPRYNLPWHRVSDTPPRLPTLLGLDAFSNIGTAMMEPASPSIAATPIPTQQPMLKPPTTPKMSSFGKDTLRSHFSPPTPILSPIREEPRRGSNFSFSRFYGSYGPATPQVRRGAIPRSETAGERFKHRRFSSELDARFAVGLGLDFSRRAGYI</sequence>
<dbReference type="EMBL" id="KV417340">
    <property type="protein sequence ID" value="KZO90482.1"/>
    <property type="molecule type" value="Genomic_DNA"/>
</dbReference>